<dbReference type="PROSITE" id="PS50931">
    <property type="entry name" value="HTH_LYSR"/>
    <property type="match status" value="1"/>
</dbReference>
<evidence type="ECO:0000256" key="3">
    <source>
        <dbReference type="ARBA" id="ARBA00023125"/>
    </source>
</evidence>
<dbReference type="GO" id="GO:0003700">
    <property type="term" value="F:DNA-binding transcription factor activity"/>
    <property type="evidence" value="ECO:0007669"/>
    <property type="project" value="InterPro"/>
</dbReference>
<dbReference type="FunFam" id="1.10.10.10:FF:000001">
    <property type="entry name" value="LysR family transcriptional regulator"/>
    <property type="match status" value="1"/>
</dbReference>
<dbReference type="Pfam" id="PF00126">
    <property type="entry name" value="HTH_1"/>
    <property type="match status" value="1"/>
</dbReference>
<dbReference type="CDD" id="cd08422">
    <property type="entry name" value="PBP2_CrgA_like"/>
    <property type="match status" value="1"/>
</dbReference>
<protein>
    <submittedName>
        <fullName evidence="6">LysR family transcriptional regulator</fullName>
    </submittedName>
</protein>
<sequence>MDIARRLDLFLDVVKQGSYTKAANLRQIDRSALSKQIMILEKELGIRLLNRSTRSLSLTEAGKEVLKQAESVRQTVSDTYRIVENFHNEPKGLLRITSPTLFGKLYVHKVVKKFMRTYPEAHIHLTLDNQKLNLIEDRFDLAFRIGKLDDSNLIAKKLADNHPVLLASEDFIKEHGQPETPEELVKLPAVFYASDGLVVNRIPIVEDLSSGETKSWEFQGHYRVNEPELIIDAVRSGLGFAVVGRYMLDKPLSELGLVPLLTNYQFPDFFGGIYAMYPHRNPTLLVNKFIEMMQDEIRDTPVLTPRALFNDGCNHQC</sequence>
<evidence type="ECO:0000313" key="7">
    <source>
        <dbReference type="Proteomes" id="UP000283087"/>
    </source>
</evidence>
<dbReference type="InterPro" id="IPR005119">
    <property type="entry name" value="LysR_subst-bd"/>
</dbReference>
<proteinExistence type="inferred from homology"/>
<reference evidence="6 7" key="1">
    <citation type="submission" date="2018-11" db="EMBL/GenBank/DDBJ databases">
        <title>The draft genome sequence of Amphritea opalescens ANRC-JH13T.</title>
        <authorList>
            <person name="Fang Z."/>
            <person name="Zhang Y."/>
            <person name="Han X."/>
        </authorList>
    </citation>
    <scope>NUCLEOTIDE SEQUENCE [LARGE SCALE GENOMIC DNA]</scope>
    <source>
        <strain evidence="6 7">ANRC-JH13</strain>
    </source>
</reference>
<gene>
    <name evidence="6" type="ORF">EH243_08000</name>
</gene>
<name>A0A430KRF2_9GAMM</name>
<dbReference type="InterPro" id="IPR036390">
    <property type="entry name" value="WH_DNA-bd_sf"/>
</dbReference>
<dbReference type="InterPro" id="IPR000847">
    <property type="entry name" value="LysR_HTH_N"/>
</dbReference>
<evidence type="ECO:0000259" key="5">
    <source>
        <dbReference type="PROSITE" id="PS50931"/>
    </source>
</evidence>
<comment type="similarity">
    <text evidence="1">Belongs to the LysR transcriptional regulatory family.</text>
</comment>
<keyword evidence="4" id="KW-0804">Transcription</keyword>
<dbReference type="EMBL" id="RQXW01000006">
    <property type="protein sequence ID" value="RTE66062.1"/>
    <property type="molecule type" value="Genomic_DNA"/>
</dbReference>
<evidence type="ECO:0000256" key="4">
    <source>
        <dbReference type="ARBA" id="ARBA00023163"/>
    </source>
</evidence>
<dbReference type="SUPFAM" id="SSF46785">
    <property type="entry name" value="Winged helix' DNA-binding domain"/>
    <property type="match status" value="1"/>
</dbReference>
<dbReference type="OrthoDB" id="9815676at2"/>
<dbReference type="GO" id="GO:0043565">
    <property type="term" value="F:sequence-specific DNA binding"/>
    <property type="evidence" value="ECO:0007669"/>
    <property type="project" value="TreeGrafter"/>
</dbReference>
<comment type="caution">
    <text evidence="6">The sequence shown here is derived from an EMBL/GenBank/DDBJ whole genome shotgun (WGS) entry which is preliminary data.</text>
</comment>
<evidence type="ECO:0000256" key="1">
    <source>
        <dbReference type="ARBA" id="ARBA00009437"/>
    </source>
</evidence>
<dbReference type="InterPro" id="IPR036388">
    <property type="entry name" value="WH-like_DNA-bd_sf"/>
</dbReference>
<dbReference type="PANTHER" id="PTHR30537">
    <property type="entry name" value="HTH-TYPE TRANSCRIPTIONAL REGULATOR"/>
    <property type="match status" value="1"/>
</dbReference>
<dbReference type="Proteomes" id="UP000283087">
    <property type="component" value="Unassembled WGS sequence"/>
</dbReference>
<dbReference type="AlphaFoldDB" id="A0A430KRF2"/>
<keyword evidence="3" id="KW-0238">DNA-binding</keyword>
<feature type="domain" description="HTH lysR-type" evidence="5">
    <location>
        <begin position="1"/>
        <end position="59"/>
    </location>
</feature>
<dbReference type="Pfam" id="PF03466">
    <property type="entry name" value="LysR_substrate"/>
    <property type="match status" value="1"/>
</dbReference>
<keyword evidence="2" id="KW-0805">Transcription regulation</keyword>
<dbReference type="PANTHER" id="PTHR30537:SF5">
    <property type="entry name" value="HTH-TYPE TRANSCRIPTIONAL ACTIVATOR TTDR-RELATED"/>
    <property type="match status" value="1"/>
</dbReference>
<dbReference type="GO" id="GO:0006351">
    <property type="term" value="P:DNA-templated transcription"/>
    <property type="evidence" value="ECO:0007669"/>
    <property type="project" value="TreeGrafter"/>
</dbReference>
<dbReference type="InterPro" id="IPR058163">
    <property type="entry name" value="LysR-type_TF_proteobact-type"/>
</dbReference>
<dbReference type="RefSeq" id="WP_126158135.1">
    <property type="nucleotide sequence ID" value="NZ_RQXW01000006.1"/>
</dbReference>
<evidence type="ECO:0000313" key="6">
    <source>
        <dbReference type="EMBL" id="RTE66062.1"/>
    </source>
</evidence>
<evidence type="ECO:0000256" key="2">
    <source>
        <dbReference type="ARBA" id="ARBA00023015"/>
    </source>
</evidence>
<accession>A0A430KRF2</accession>
<keyword evidence="7" id="KW-1185">Reference proteome</keyword>
<dbReference type="SUPFAM" id="SSF53850">
    <property type="entry name" value="Periplasmic binding protein-like II"/>
    <property type="match status" value="1"/>
</dbReference>
<organism evidence="6 7">
    <name type="scientific">Amphritea opalescens</name>
    <dbReference type="NCBI Taxonomy" id="2490544"/>
    <lineage>
        <taxon>Bacteria</taxon>
        <taxon>Pseudomonadati</taxon>
        <taxon>Pseudomonadota</taxon>
        <taxon>Gammaproteobacteria</taxon>
        <taxon>Oceanospirillales</taxon>
        <taxon>Oceanospirillaceae</taxon>
        <taxon>Amphritea</taxon>
    </lineage>
</organism>
<dbReference type="Gene3D" id="3.40.190.290">
    <property type="match status" value="1"/>
</dbReference>
<dbReference type="Gene3D" id="1.10.10.10">
    <property type="entry name" value="Winged helix-like DNA-binding domain superfamily/Winged helix DNA-binding domain"/>
    <property type="match status" value="1"/>
</dbReference>